<reference evidence="3 4" key="1">
    <citation type="submission" date="2024-06" db="EMBL/GenBank/DDBJ databases">
        <title>Caproicibacterium argilliputei sp. nov, a novel caproic acid producing anaerobic bacterium isolated from pit mud.</title>
        <authorList>
            <person name="Xia S."/>
        </authorList>
    </citation>
    <scope>NUCLEOTIDE SEQUENCE [LARGE SCALE GENOMIC DNA]</scope>
    <source>
        <strain evidence="3 4">ZCY20-5</strain>
    </source>
</reference>
<feature type="region of interest" description="Disordered" evidence="1">
    <location>
        <begin position="191"/>
        <end position="213"/>
    </location>
</feature>
<proteinExistence type="predicted"/>
<evidence type="ECO:0008006" key="5">
    <source>
        <dbReference type="Google" id="ProtNLM"/>
    </source>
</evidence>
<name>A0AA97DB02_9FIRM</name>
<feature type="signal peptide" evidence="2">
    <location>
        <begin position="1"/>
        <end position="25"/>
    </location>
</feature>
<dbReference type="RefSeq" id="WP_275845885.1">
    <property type="nucleotide sequence ID" value="NZ_CP135996.1"/>
</dbReference>
<feature type="chain" id="PRO_5041646773" description="Peptidyl-prolyl cis-trans isomerase" evidence="2">
    <location>
        <begin position="26"/>
        <end position="417"/>
    </location>
</feature>
<gene>
    <name evidence="3" type="ORF">PXC00_00110</name>
</gene>
<evidence type="ECO:0000313" key="3">
    <source>
        <dbReference type="EMBL" id="WOC32303.1"/>
    </source>
</evidence>
<evidence type="ECO:0000313" key="4">
    <source>
        <dbReference type="Proteomes" id="UP001300604"/>
    </source>
</evidence>
<dbReference type="Proteomes" id="UP001300604">
    <property type="component" value="Chromosome"/>
</dbReference>
<evidence type="ECO:0000256" key="1">
    <source>
        <dbReference type="SAM" id="MobiDB-lite"/>
    </source>
</evidence>
<reference evidence="4" key="2">
    <citation type="submission" date="2024-06" db="EMBL/GenBank/DDBJ databases">
        <title>Caproicibacterium argilliputei sp. nov, a novel caproic acid producing anaerobic bacterium isolated from pit mud.</title>
        <authorList>
            <person name="Zeng C."/>
        </authorList>
    </citation>
    <scope>NUCLEOTIDE SEQUENCE [LARGE SCALE GENOMIC DNA]</scope>
    <source>
        <strain evidence="4">ZCY20-5</strain>
    </source>
</reference>
<dbReference type="PROSITE" id="PS51257">
    <property type="entry name" value="PROKAR_LIPOPROTEIN"/>
    <property type="match status" value="1"/>
</dbReference>
<feature type="compositionally biased region" description="Low complexity" evidence="1">
    <location>
        <begin position="192"/>
        <end position="207"/>
    </location>
</feature>
<keyword evidence="4" id="KW-1185">Reference proteome</keyword>
<sequence length="417" mass="44761">MKLKKFTAGVLACALFVGGAAGCIAGNDESWCAKTSSTTLPAGVYIYELYNAYSEAQTKTTESDMKKAKIDNKDAMTWIADRAKQLTNEVFLLDDKMSASKLSLTSKEKTEAKQTADNAWTQQYSSVLADKNVAESSFQIAYAENTYKLRKVFQSIYDTNGSKAVPESELKSYFEKNYSDIDYTYVPLEKQSTSSSSSSSGTSSESTAMTDKEKAAVKKELDTYLTQVQSGKLTVKEASAAYAKIHSTTDNYQNVTENLSSSTATSSLPSDMIEAVQAMKNGETRLLEVSSYYYVLVTKNDITKKTSSYLKDSDNRFKLLYAQKGDAFMKELETEAKSYKGVTWNEELLKKYTAELFYTAPSSSAVASAAVDTTSSAATSSAASSAAASSAASSVAASSTASSAAASSTASSAAAKK</sequence>
<organism evidence="3 4">
    <name type="scientific">Caproicibacterium argilliputei</name>
    <dbReference type="NCBI Taxonomy" id="3030016"/>
    <lineage>
        <taxon>Bacteria</taxon>
        <taxon>Bacillati</taxon>
        <taxon>Bacillota</taxon>
        <taxon>Clostridia</taxon>
        <taxon>Eubacteriales</taxon>
        <taxon>Oscillospiraceae</taxon>
        <taxon>Caproicibacterium</taxon>
    </lineage>
</organism>
<reference evidence="4" key="3">
    <citation type="submission" date="2024-06" db="EMBL/GenBank/DDBJ databases">
        <authorList>
            <person name="Zeng C."/>
        </authorList>
    </citation>
    <scope>NUCLEOTIDE SEQUENCE [LARGE SCALE GENOMIC DNA]</scope>
    <source>
        <strain evidence="4">ZCY20-5</strain>
    </source>
</reference>
<dbReference type="AlphaFoldDB" id="A0AA97DB02"/>
<keyword evidence="2" id="KW-0732">Signal</keyword>
<protein>
    <recommendedName>
        <fullName evidence="5">Peptidyl-prolyl cis-trans isomerase</fullName>
    </recommendedName>
</protein>
<dbReference type="KEGG" id="carl:PXC00_00110"/>
<evidence type="ECO:0000256" key="2">
    <source>
        <dbReference type="SAM" id="SignalP"/>
    </source>
</evidence>
<accession>A0AA97DB02</accession>
<dbReference type="EMBL" id="CP135996">
    <property type="protein sequence ID" value="WOC32303.1"/>
    <property type="molecule type" value="Genomic_DNA"/>
</dbReference>